<dbReference type="InterPro" id="IPR036410">
    <property type="entry name" value="HSP_DnaJ_Cys-rich_dom_sf"/>
</dbReference>
<dbReference type="Gene3D" id="2.10.230.10">
    <property type="entry name" value="Heat shock protein DnaJ, cysteine-rich domain"/>
    <property type="match status" value="1"/>
</dbReference>
<sequence length="63" mass="7129">MDKATKKIICPRCSGNGFFKVKESAERQVDKVVQCPMCNSQGEIDEEKNDTIYVDSDGLHRVH</sequence>
<name>A0A381Z734_9ZZZZ</name>
<protein>
    <submittedName>
        <fullName evidence="1">Uncharacterized protein</fullName>
    </submittedName>
</protein>
<proteinExistence type="predicted"/>
<dbReference type="AlphaFoldDB" id="A0A381Z734"/>
<dbReference type="EMBL" id="UINC01020217">
    <property type="protein sequence ID" value="SVA85096.1"/>
    <property type="molecule type" value="Genomic_DNA"/>
</dbReference>
<dbReference type="SUPFAM" id="SSF57938">
    <property type="entry name" value="DnaJ/Hsp40 cysteine-rich domain"/>
    <property type="match status" value="1"/>
</dbReference>
<accession>A0A381Z734</accession>
<evidence type="ECO:0000313" key="1">
    <source>
        <dbReference type="EMBL" id="SVA85096.1"/>
    </source>
</evidence>
<organism evidence="1">
    <name type="scientific">marine metagenome</name>
    <dbReference type="NCBI Taxonomy" id="408172"/>
    <lineage>
        <taxon>unclassified sequences</taxon>
        <taxon>metagenomes</taxon>
        <taxon>ecological metagenomes</taxon>
    </lineage>
</organism>
<reference evidence="1" key="1">
    <citation type="submission" date="2018-05" db="EMBL/GenBank/DDBJ databases">
        <authorList>
            <person name="Lanie J.A."/>
            <person name="Ng W.-L."/>
            <person name="Kazmierczak K.M."/>
            <person name="Andrzejewski T.M."/>
            <person name="Davidsen T.M."/>
            <person name="Wayne K.J."/>
            <person name="Tettelin H."/>
            <person name="Glass J.I."/>
            <person name="Rusch D."/>
            <person name="Podicherti R."/>
            <person name="Tsui H.-C.T."/>
            <person name="Winkler M.E."/>
        </authorList>
    </citation>
    <scope>NUCLEOTIDE SEQUENCE</scope>
</reference>
<gene>
    <name evidence="1" type="ORF">METZ01_LOCUS137950</name>
</gene>